<feature type="domain" description="Histidine kinase" evidence="15">
    <location>
        <begin position="325"/>
        <end position="525"/>
    </location>
</feature>
<dbReference type="EMBL" id="BAAAZY010000007">
    <property type="protein sequence ID" value="GAA4050297.1"/>
    <property type="molecule type" value="Genomic_DNA"/>
</dbReference>
<evidence type="ECO:0000256" key="1">
    <source>
        <dbReference type="ARBA" id="ARBA00000085"/>
    </source>
</evidence>
<evidence type="ECO:0000256" key="2">
    <source>
        <dbReference type="ARBA" id="ARBA00004651"/>
    </source>
</evidence>
<evidence type="ECO:0000256" key="11">
    <source>
        <dbReference type="ARBA" id="ARBA00022989"/>
    </source>
</evidence>
<dbReference type="InterPro" id="IPR016120">
    <property type="entry name" value="Sig_transdc_His_kin_SpoOB"/>
</dbReference>
<organism evidence="16 17">
    <name type="scientific">Streptomyces shaanxiensis</name>
    <dbReference type="NCBI Taxonomy" id="653357"/>
    <lineage>
        <taxon>Bacteria</taxon>
        <taxon>Bacillati</taxon>
        <taxon>Actinomycetota</taxon>
        <taxon>Actinomycetes</taxon>
        <taxon>Kitasatosporales</taxon>
        <taxon>Streptomycetaceae</taxon>
        <taxon>Streptomyces</taxon>
    </lineage>
</organism>
<dbReference type="InterPro" id="IPR052162">
    <property type="entry name" value="Sensor_kinase/Photoreceptor"/>
</dbReference>
<dbReference type="InterPro" id="IPR005467">
    <property type="entry name" value="His_kinase_dom"/>
</dbReference>
<evidence type="ECO:0000256" key="14">
    <source>
        <dbReference type="SAM" id="Phobius"/>
    </source>
</evidence>
<dbReference type="InterPro" id="IPR033463">
    <property type="entry name" value="sCache_3"/>
</dbReference>
<feature type="transmembrane region" description="Helical" evidence="14">
    <location>
        <begin position="157"/>
        <end position="176"/>
    </location>
</feature>
<keyword evidence="10 16" id="KW-0067">ATP-binding</keyword>
<comment type="catalytic activity">
    <reaction evidence="1">
        <text>ATP + protein L-histidine = ADP + protein N-phospho-L-histidine.</text>
        <dbReference type="EC" id="2.7.13.3"/>
    </reaction>
</comment>
<sequence>MIVLAAVAAVSLAQSKSTFDRVEGRRVTALAEEMAGNPLLRTQLVRPAPAEMLAPLLQSTLTRSGVTSATVADARGRIVASTNPTLLGTRLPGSGTDAAGGRGWSGELPVNGVTELVAQAPVLGAEDENAGDHLGTVMIGRASPSVWQRLVGASSYLLIYLGVASVLGVAGSWLLARRIKRQTFGMEPREIAGLAEHREAMLFGIAEGVVALDPHQRLTLVNAVGRGLLDLPENCVGMSLADLGIEGRLYDVLAGTAPEGEPGEELARRDEVVVRRGRVLVMNRMDVTKDGRRLGSVTTLRDRTELAQLERELGSFRSTTELLRAQAHEFSNQLHTISGLIQIGEHDEVVRYVRALRKHRESLDLHLTSRVRDRAVAALLMAKSALAAERKVRLKISERTALERLEPTDSADVATVLGNLVDNAVDAAASGSRAGDGDPDAWVEVELRQDASSVEIVVRDSGPGVAPELAQEVFSHGFTTKAAQGGDRGIGLALTRLVCKRRGGEVSVANTRAGAMFTARMSVGRPADRATEGVR</sequence>
<dbReference type="CDD" id="cd16915">
    <property type="entry name" value="HATPase_DpiB-CitA-like"/>
    <property type="match status" value="1"/>
</dbReference>
<dbReference type="Pfam" id="PF17203">
    <property type="entry name" value="sCache_3_2"/>
    <property type="match status" value="1"/>
</dbReference>
<keyword evidence="12" id="KW-0902">Two-component regulatory system</keyword>
<accession>A0ABP7UQW6</accession>
<evidence type="ECO:0000256" key="8">
    <source>
        <dbReference type="ARBA" id="ARBA00022741"/>
    </source>
</evidence>
<dbReference type="PANTHER" id="PTHR43304:SF1">
    <property type="entry name" value="PAC DOMAIN-CONTAINING PROTEIN"/>
    <property type="match status" value="1"/>
</dbReference>
<reference evidence="17" key="1">
    <citation type="journal article" date="2019" name="Int. J. Syst. Evol. Microbiol.">
        <title>The Global Catalogue of Microorganisms (GCM) 10K type strain sequencing project: providing services to taxonomists for standard genome sequencing and annotation.</title>
        <authorList>
            <consortium name="The Broad Institute Genomics Platform"/>
            <consortium name="The Broad Institute Genome Sequencing Center for Infectious Disease"/>
            <person name="Wu L."/>
            <person name="Ma J."/>
        </authorList>
    </citation>
    <scope>NUCLEOTIDE SEQUENCE [LARGE SCALE GENOMIC DNA]</scope>
    <source>
        <strain evidence="17">JCM 16925</strain>
    </source>
</reference>
<dbReference type="GO" id="GO:0005524">
    <property type="term" value="F:ATP binding"/>
    <property type="evidence" value="ECO:0007669"/>
    <property type="project" value="UniProtKB-KW"/>
</dbReference>
<dbReference type="Gene3D" id="1.10.287.130">
    <property type="match status" value="1"/>
</dbReference>
<keyword evidence="5" id="KW-0597">Phosphoprotein</keyword>
<evidence type="ECO:0000256" key="6">
    <source>
        <dbReference type="ARBA" id="ARBA00022679"/>
    </source>
</evidence>
<dbReference type="SMART" id="SM00387">
    <property type="entry name" value="HATPase_c"/>
    <property type="match status" value="1"/>
</dbReference>
<gene>
    <name evidence="16" type="ORF">GCM10022233_20950</name>
</gene>
<dbReference type="Gene3D" id="3.30.565.10">
    <property type="entry name" value="Histidine kinase-like ATPase, C-terminal domain"/>
    <property type="match status" value="1"/>
</dbReference>
<evidence type="ECO:0000313" key="16">
    <source>
        <dbReference type="EMBL" id="GAA4050297.1"/>
    </source>
</evidence>
<evidence type="ECO:0000256" key="12">
    <source>
        <dbReference type="ARBA" id="ARBA00023012"/>
    </source>
</evidence>
<evidence type="ECO:0000256" key="13">
    <source>
        <dbReference type="ARBA" id="ARBA00023136"/>
    </source>
</evidence>
<evidence type="ECO:0000256" key="3">
    <source>
        <dbReference type="ARBA" id="ARBA00012438"/>
    </source>
</evidence>
<evidence type="ECO:0000256" key="10">
    <source>
        <dbReference type="ARBA" id="ARBA00022840"/>
    </source>
</evidence>
<protein>
    <recommendedName>
        <fullName evidence="3">histidine kinase</fullName>
        <ecNumber evidence="3">2.7.13.3</ecNumber>
    </recommendedName>
</protein>
<dbReference type="Gene3D" id="3.30.450.20">
    <property type="entry name" value="PAS domain"/>
    <property type="match status" value="2"/>
</dbReference>
<proteinExistence type="predicted"/>
<comment type="subcellular location">
    <subcellularLocation>
        <location evidence="2">Cell membrane</location>
        <topology evidence="2">Multi-pass membrane protein</topology>
    </subcellularLocation>
</comment>
<dbReference type="PROSITE" id="PS50109">
    <property type="entry name" value="HIS_KIN"/>
    <property type="match status" value="1"/>
</dbReference>
<evidence type="ECO:0000313" key="17">
    <source>
        <dbReference type="Proteomes" id="UP001499984"/>
    </source>
</evidence>
<dbReference type="EC" id="2.7.13.3" evidence="3"/>
<dbReference type="InterPro" id="IPR004358">
    <property type="entry name" value="Sig_transdc_His_kin-like_C"/>
</dbReference>
<keyword evidence="6" id="KW-0808">Transferase</keyword>
<dbReference type="SUPFAM" id="SSF55874">
    <property type="entry name" value="ATPase domain of HSP90 chaperone/DNA topoisomerase II/histidine kinase"/>
    <property type="match status" value="1"/>
</dbReference>
<evidence type="ECO:0000256" key="4">
    <source>
        <dbReference type="ARBA" id="ARBA00022475"/>
    </source>
</evidence>
<evidence type="ECO:0000256" key="9">
    <source>
        <dbReference type="ARBA" id="ARBA00022777"/>
    </source>
</evidence>
<dbReference type="InterPro" id="IPR003594">
    <property type="entry name" value="HATPase_dom"/>
</dbReference>
<keyword evidence="11 14" id="KW-1133">Transmembrane helix</keyword>
<evidence type="ECO:0000256" key="5">
    <source>
        <dbReference type="ARBA" id="ARBA00022553"/>
    </source>
</evidence>
<keyword evidence="9" id="KW-0418">Kinase</keyword>
<keyword evidence="7 14" id="KW-0812">Transmembrane</keyword>
<dbReference type="Pfam" id="PF02518">
    <property type="entry name" value="HATPase_c"/>
    <property type="match status" value="1"/>
</dbReference>
<keyword evidence="8" id="KW-0547">Nucleotide-binding</keyword>
<evidence type="ECO:0000256" key="7">
    <source>
        <dbReference type="ARBA" id="ARBA00022692"/>
    </source>
</evidence>
<dbReference type="PANTHER" id="PTHR43304">
    <property type="entry name" value="PHYTOCHROME-LIKE PROTEIN CPH1"/>
    <property type="match status" value="1"/>
</dbReference>
<dbReference type="SUPFAM" id="SSF55890">
    <property type="entry name" value="Sporulation response regulatory protein Spo0B"/>
    <property type="match status" value="1"/>
</dbReference>
<keyword evidence="17" id="KW-1185">Reference proteome</keyword>
<evidence type="ECO:0000259" key="15">
    <source>
        <dbReference type="PROSITE" id="PS50109"/>
    </source>
</evidence>
<dbReference type="InterPro" id="IPR039506">
    <property type="entry name" value="SPOB_a"/>
</dbReference>
<dbReference type="Pfam" id="PF14689">
    <property type="entry name" value="SPOB_a"/>
    <property type="match status" value="1"/>
</dbReference>
<name>A0ABP7UQW6_9ACTN</name>
<dbReference type="InterPro" id="IPR036890">
    <property type="entry name" value="HATPase_C_sf"/>
</dbReference>
<keyword evidence="4" id="KW-1003">Cell membrane</keyword>
<dbReference type="SUPFAM" id="SSF103190">
    <property type="entry name" value="Sensory domain-like"/>
    <property type="match status" value="1"/>
</dbReference>
<dbReference type="InterPro" id="IPR029151">
    <property type="entry name" value="Sensor-like_sf"/>
</dbReference>
<keyword evidence="13 14" id="KW-0472">Membrane</keyword>
<dbReference type="Proteomes" id="UP001499984">
    <property type="component" value="Unassembled WGS sequence"/>
</dbReference>
<dbReference type="PRINTS" id="PR00344">
    <property type="entry name" value="BCTRLSENSOR"/>
</dbReference>
<comment type="caution">
    <text evidence="16">The sequence shown here is derived from an EMBL/GenBank/DDBJ whole genome shotgun (WGS) entry which is preliminary data.</text>
</comment>